<feature type="transmembrane region" description="Helical" evidence="6">
    <location>
        <begin position="63"/>
        <end position="85"/>
    </location>
</feature>
<evidence type="ECO:0000256" key="5">
    <source>
        <dbReference type="ARBA" id="ARBA00023136"/>
    </source>
</evidence>
<feature type="transmembrane region" description="Helical" evidence="6">
    <location>
        <begin position="429"/>
        <end position="451"/>
    </location>
</feature>
<comment type="subcellular location">
    <subcellularLocation>
        <location evidence="1">Membrane</location>
        <topology evidence="1">Multi-pass membrane protein</topology>
    </subcellularLocation>
</comment>
<proteinExistence type="inferred from homology"/>
<keyword evidence="8" id="KW-1185">Reference proteome</keyword>
<evidence type="ECO:0000256" key="2">
    <source>
        <dbReference type="ARBA" id="ARBA00008412"/>
    </source>
</evidence>
<keyword evidence="3 6" id="KW-0812">Transmembrane</keyword>
<dbReference type="Pfam" id="PF03209">
    <property type="entry name" value="PUCC"/>
    <property type="match status" value="1"/>
</dbReference>
<accession>A0A4Q2UA47</accession>
<dbReference type="Proteomes" id="UP000290759">
    <property type="component" value="Unassembled WGS sequence"/>
</dbReference>
<dbReference type="PANTHER" id="PTHR23538:SF1">
    <property type="entry name" value="44.5 KD BACTERIOCHLOROPHYLL SYNTHASE SUBUNIT"/>
    <property type="match status" value="1"/>
</dbReference>
<comment type="similarity">
    <text evidence="2">Belongs to the PucC family.</text>
</comment>
<feature type="transmembrane region" description="Helical" evidence="6">
    <location>
        <begin position="260"/>
        <end position="280"/>
    </location>
</feature>
<evidence type="ECO:0000256" key="4">
    <source>
        <dbReference type="ARBA" id="ARBA00022989"/>
    </source>
</evidence>
<reference evidence="7 8" key="1">
    <citation type="submission" date="2018-12" db="EMBL/GenBank/DDBJ databases">
        <authorList>
            <person name="Grouzdev D.S."/>
            <person name="Krutkina M.S."/>
        </authorList>
    </citation>
    <scope>NUCLEOTIDE SEQUENCE [LARGE SCALE GENOMIC DNA]</scope>
    <source>
        <strain evidence="7 8">RmlP026</strain>
    </source>
</reference>
<feature type="transmembrane region" description="Helical" evidence="6">
    <location>
        <begin position="286"/>
        <end position="313"/>
    </location>
</feature>
<organism evidence="7 8">
    <name type="scientific">Lichenibacterium minor</name>
    <dbReference type="NCBI Taxonomy" id="2316528"/>
    <lineage>
        <taxon>Bacteria</taxon>
        <taxon>Pseudomonadati</taxon>
        <taxon>Pseudomonadota</taxon>
        <taxon>Alphaproteobacteria</taxon>
        <taxon>Hyphomicrobiales</taxon>
        <taxon>Lichenihabitantaceae</taxon>
        <taxon>Lichenibacterium</taxon>
    </lineage>
</organism>
<evidence type="ECO:0000313" key="7">
    <source>
        <dbReference type="EMBL" id="RYC33729.1"/>
    </source>
</evidence>
<reference evidence="7 8" key="2">
    <citation type="submission" date="2019-02" db="EMBL/GenBank/DDBJ databases">
        <title>'Lichenibacterium ramalinii' gen. nov. sp. nov., 'Lichenibacterium minor' gen. nov. sp. nov.</title>
        <authorList>
            <person name="Pankratov T."/>
        </authorList>
    </citation>
    <scope>NUCLEOTIDE SEQUENCE [LARGE SCALE GENOMIC DNA]</scope>
    <source>
        <strain evidence="7 8">RmlP026</strain>
    </source>
</reference>
<evidence type="ECO:0000313" key="8">
    <source>
        <dbReference type="Proteomes" id="UP000290759"/>
    </source>
</evidence>
<dbReference type="SUPFAM" id="SSF103473">
    <property type="entry name" value="MFS general substrate transporter"/>
    <property type="match status" value="1"/>
</dbReference>
<dbReference type="CDD" id="cd06176">
    <property type="entry name" value="MFS_BCD_PucC-like"/>
    <property type="match status" value="1"/>
</dbReference>
<evidence type="ECO:0000256" key="6">
    <source>
        <dbReference type="SAM" id="Phobius"/>
    </source>
</evidence>
<name>A0A4Q2UA47_9HYPH</name>
<feature type="transmembrane region" description="Helical" evidence="6">
    <location>
        <begin position="176"/>
        <end position="199"/>
    </location>
</feature>
<comment type="caution">
    <text evidence="7">The sequence shown here is derived from an EMBL/GenBank/DDBJ whole genome shotgun (WGS) entry which is preliminary data.</text>
</comment>
<feature type="transmembrane region" description="Helical" evidence="6">
    <location>
        <begin position="140"/>
        <end position="164"/>
    </location>
</feature>
<dbReference type="RefSeq" id="WP_129222588.1">
    <property type="nucleotide sequence ID" value="NZ_QYBB01000001.1"/>
</dbReference>
<keyword evidence="4 6" id="KW-1133">Transmembrane helix</keyword>
<gene>
    <name evidence="7" type="ORF">D3273_00290</name>
</gene>
<feature type="transmembrane region" description="Helical" evidence="6">
    <location>
        <begin position="325"/>
        <end position="344"/>
    </location>
</feature>
<sequence length="484" mass="49842">MKLRAPTPFALLRSVARTVPFGDAGTAELPLGRLLRLSLFQVSVGMALVLLNGTLNRVMVIELGLPVSFVAFLIALPLIVAPFRALIGQKSDHHRSIIGWRRVPYVWMGTLLQFGGFALMPFGLLVLSDHDSRTTAVGHVGLSLAFILVGAGLHTVQTAGLALATDLAPPASRPRVVAMLYSMLLVGMVVSALLFGWLLRDFDATRLIRCIHAAALATFLLNTIGVWNQERRTAHKPGSPEPVPTLGQSWRALDRTRRPVRLLGALALGTAAFGMQDVLLEPYGGAVFGLSVSGTTLLTALLAAGTLLAFALAARMLGRGADAHLIGALGLAAGIPAVVAMIFAGALHSLWLFGTGTAAIGFGGGLFAVGTLTAAMALGGSSRNGLALGLWGAVQATAAGVAIAAGGGLRDLVESPGVAALFGPALADASAGYGVVYHVELALLFAGLAVLGPMVRLPGADAAQGRLAAARRARAAAALVQTRN</sequence>
<dbReference type="GO" id="GO:0016020">
    <property type="term" value="C:membrane"/>
    <property type="evidence" value="ECO:0007669"/>
    <property type="project" value="UniProtKB-SubCell"/>
</dbReference>
<feature type="transmembrane region" description="Helical" evidence="6">
    <location>
        <begin position="34"/>
        <end position="51"/>
    </location>
</feature>
<dbReference type="AlphaFoldDB" id="A0A4Q2UA47"/>
<protein>
    <submittedName>
        <fullName evidence="7">MFS transporter</fullName>
    </submittedName>
</protein>
<dbReference type="InterPro" id="IPR026036">
    <property type="entry name" value="PucC"/>
</dbReference>
<dbReference type="PIRSF" id="PIRSF016565">
    <property type="entry name" value="PucC"/>
    <property type="match status" value="1"/>
</dbReference>
<dbReference type="OrthoDB" id="8558818at2"/>
<dbReference type="InterPro" id="IPR036259">
    <property type="entry name" value="MFS_trans_sf"/>
</dbReference>
<evidence type="ECO:0000256" key="3">
    <source>
        <dbReference type="ARBA" id="ARBA00022692"/>
    </source>
</evidence>
<feature type="transmembrane region" description="Helical" evidence="6">
    <location>
        <begin position="350"/>
        <end position="374"/>
    </location>
</feature>
<dbReference type="EMBL" id="QYBB01000001">
    <property type="protein sequence ID" value="RYC33729.1"/>
    <property type="molecule type" value="Genomic_DNA"/>
</dbReference>
<dbReference type="PANTHER" id="PTHR23538">
    <property type="entry name" value="44.5 KD BACTERIOCHLOROPHYLL SYNTHASE SUBUNIT"/>
    <property type="match status" value="1"/>
</dbReference>
<evidence type="ECO:0000256" key="1">
    <source>
        <dbReference type="ARBA" id="ARBA00004141"/>
    </source>
</evidence>
<keyword evidence="5 6" id="KW-0472">Membrane</keyword>
<feature type="transmembrane region" description="Helical" evidence="6">
    <location>
        <begin position="105"/>
        <end position="128"/>
    </location>
</feature>
<dbReference type="Gene3D" id="1.20.1250.20">
    <property type="entry name" value="MFS general substrate transporter like domains"/>
    <property type="match status" value="1"/>
</dbReference>
<feature type="transmembrane region" description="Helical" evidence="6">
    <location>
        <begin position="386"/>
        <end position="409"/>
    </location>
</feature>
<dbReference type="InterPro" id="IPR004896">
    <property type="entry name" value="PucC-rel"/>
</dbReference>